<dbReference type="EMBL" id="LR633967">
    <property type="protein sequence ID" value="VUX56149.1"/>
    <property type="molecule type" value="Genomic_DNA"/>
</dbReference>
<dbReference type="AlphaFoldDB" id="A0A7D9H679"/>
<evidence type="ECO:0000256" key="1">
    <source>
        <dbReference type="SAM" id="MobiDB-lite"/>
    </source>
</evidence>
<reference evidence="2" key="1">
    <citation type="submission" date="2019-07" db="EMBL/GenBank/DDBJ databases">
        <authorList>
            <person name="Weber M."/>
            <person name="Kostadinov I."/>
            <person name="Kostadinov D I."/>
        </authorList>
    </citation>
    <scope>NUCLEOTIDE SEQUENCE</scope>
    <source>
        <strain evidence="2">Gfbio:sag-sample-m06:053724c1-46a9-4a36-b237-ea2bf867836b</strain>
    </source>
</reference>
<proteinExistence type="predicted"/>
<organism evidence="2">
    <name type="scientific">uncultured Woeseiaceae bacterium</name>
    <dbReference type="NCBI Taxonomy" id="1983305"/>
    <lineage>
        <taxon>Bacteria</taxon>
        <taxon>Pseudomonadati</taxon>
        <taxon>Pseudomonadota</taxon>
        <taxon>Gammaproteobacteria</taxon>
        <taxon>Woeseiales</taxon>
        <taxon>Woeseiaceae</taxon>
        <taxon>environmental samples</taxon>
    </lineage>
</organism>
<sequence length="61" mass="6676">MSPTTGQIPKYYSPVRHSSPGSKLPSLPFDLHVLGMPPAFNLSQDQTLHLKASSFLKNVNP</sequence>
<evidence type="ECO:0000313" key="2">
    <source>
        <dbReference type="EMBL" id="VUX56149.1"/>
    </source>
</evidence>
<protein>
    <submittedName>
        <fullName evidence="2">Uncharacterized protein</fullName>
    </submittedName>
</protein>
<name>A0A7D9H679_9GAMM</name>
<accession>A0A7D9H679</accession>
<gene>
    <name evidence="2" type="ORF">JTBM06_V1_340001</name>
</gene>
<feature type="region of interest" description="Disordered" evidence="1">
    <location>
        <begin position="1"/>
        <end position="22"/>
    </location>
</feature>